<dbReference type="FunFam" id="3.40.50.720:FF:000084">
    <property type="entry name" value="Short-chain dehydrogenase reductase"/>
    <property type="match status" value="1"/>
</dbReference>
<evidence type="ECO:0000256" key="1">
    <source>
        <dbReference type="ARBA" id="ARBA00006484"/>
    </source>
</evidence>
<comment type="similarity">
    <text evidence="1">Belongs to the short-chain dehydrogenases/reductases (SDR) family.</text>
</comment>
<protein>
    <recommendedName>
        <fullName evidence="3">SDR family oxidoreductase</fullName>
    </recommendedName>
</protein>
<gene>
    <name evidence="2" type="ORF">S01H1_15467</name>
</gene>
<comment type="caution">
    <text evidence="2">The sequence shown here is derived from an EMBL/GenBank/DDBJ whole genome shotgun (WGS) entry which is preliminary data.</text>
</comment>
<dbReference type="EMBL" id="BARS01008072">
    <property type="protein sequence ID" value="GAF73550.1"/>
    <property type="molecule type" value="Genomic_DNA"/>
</dbReference>
<evidence type="ECO:0000313" key="2">
    <source>
        <dbReference type="EMBL" id="GAF73550.1"/>
    </source>
</evidence>
<accession>X0TBW8</accession>
<dbReference type="PANTHER" id="PTHR42760">
    <property type="entry name" value="SHORT-CHAIN DEHYDROGENASES/REDUCTASES FAMILY MEMBER"/>
    <property type="match status" value="1"/>
</dbReference>
<proteinExistence type="inferred from homology"/>
<dbReference type="SUPFAM" id="SSF51735">
    <property type="entry name" value="NAD(P)-binding Rossmann-fold domains"/>
    <property type="match status" value="1"/>
</dbReference>
<dbReference type="PRINTS" id="PR00081">
    <property type="entry name" value="GDHRDH"/>
</dbReference>
<organism evidence="2">
    <name type="scientific">marine sediment metagenome</name>
    <dbReference type="NCBI Taxonomy" id="412755"/>
    <lineage>
        <taxon>unclassified sequences</taxon>
        <taxon>metagenomes</taxon>
        <taxon>ecological metagenomes</taxon>
    </lineage>
</organism>
<dbReference type="InterPro" id="IPR036291">
    <property type="entry name" value="NAD(P)-bd_dom_sf"/>
</dbReference>
<dbReference type="PRINTS" id="PR00080">
    <property type="entry name" value="SDRFAMILY"/>
</dbReference>
<dbReference type="PROSITE" id="PS00061">
    <property type="entry name" value="ADH_SHORT"/>
    <property type="match status" value="1"/>
</dbReference>
<dbReference type="GO" id="GO:0016616">
    <property type="term" value="F:oxidoreductase activity, acting on the CH-OH group of donors, NAD or NADP as acceptor"/>
    <property type="evidence" value="ECO:0007669"/>
    <property type="project" value="TreeGrafter"/>
</dbReference>
<dbReference type="InterPro" id="IPR020904">
    <property type="entry name" value="Sc_DH/Rdtase_CS"/>
</dbReference>
<evidence type="ECO:0008006" key="3">
    <source>
        <dbReference type="Google" id="ProtNLM"/>
    </source>
</evidence>
<dbReference type="AlphaFoldDB" id="X0TBW8"/>
<sequence>RSLVVQTDISRKTDVDNLVQRVMDEFGGIDILVNNAAILNTVPFLKLSEDDWDKIIDTDLKGYYLCCHAVGKRMVERKRGNIINITSTAAFRGGSSYSIAKAGVVNLTKGLARELGSYNIRVNAIAPGPIMTDMTKFQWSDPKTYKEITARIPLGRRAEPNEIADVALFLASDASRYITGDTIVVDGGLLA</sequence>
<name>X0TBW8_9ZZZZ</name>
<dbReference type="Gene3D" id="3.40.50.720">
    <property type="entry name" value="NAD(P)-binding Rossmann-like Domain"/>
    <property type="match status" value="1"/>
</dbReference>
<reference evidence="2" key="1">
    <citation type="journal article" date="2014" name="Front. Microbiol.">
        <title>High frequency of phylogenetically diverse reductive dehalogenase-homologous genes in deep subseafloor sedimentary metagenomes.</title>
        <authorList>
            <person name="Kawai M."/>
            <person name="Futagami T."/>
            <person name="Toyoda A."/>
            <person name="Takaki Y."/>
            <person name="Nishi S."/>
            <person name="Hori S."/>
            <person name="Arai W."/>
            <person name="Tsubouchi T."/>
            <person name="Morono Y."/>
            <person name="Uchiyama I."/>
            <person name="Ito T."/>
            <person name="Fujiyama A."/>
            <person name="Inagaki F."/>
            <person name="Takami H."/>
        </authorList>
    </citation>
    <scope>NUCLEOTIDE SEQUENCE</scope>
    <source>
        <strain evidence="2">Expedition CK06-06</strain>
    </source>
</reference>
<feature type="non-terminal residue" evidence="2">
    <location>
        <position position="1"/>
    </location>
</feature>
<dbReference type="Pfam" id="PF13561">
    <property type="entry name" value="adh_short_C2"/>
    <property type="match status" value="1"/>
</dbReference>
<dbReference type="InterPro" id="IPR002347">
    <property type="entry name" value="SDR_fam"/>
</dbReference>